<comment type="caution">
    <text evidence="7">The sequence shown here is derived from an EMBL/GenBank/DDBJ whole genome shotgun (WGS) entry which is preliminary data.</text>
</comment>
<dbReference type="GO" id="GO:0004788">
    <property type="term" value="F:thiamine diphosphokinase activity"/>
    <property type="evidence" value="ECO:0007669"/>
    <property type="project" value="UniProtKB-UniRule"/>
</dbReference>
<dbReference type="PANTHER" id="PTHR41299">
    <property type="entry name" value="THIAMINE PYROPHOSPHOKINASE"/>
    <property type="match status" value="1"/>
</dbReference>
<dbReference type="Proteomes" id="UP000288291">
    <property type="component" value="Unassembled WGS sequence"/>
</dbReference>
<dbReference type="EMBL" id="RXIA01000003">
    <property type="protein sequence ID" value="RVU71644.1"/>
    <property type="molecule type" value="Genomic_DNA"/>
</dbReference>
<dbReference type="GO" id="GO:0005524">
    <property type="term" value="F:ATP binding"/>
    <property type="evidence" value="ECO:0007669"/>
    <property type="project" value="UniProtKB-KW"/>
</dbReference>
<evidence type="ECO:0000313" key="8">
    <source>
        <dbReference type="Proteomes" id="UP000288291"/>
    </source>
</evidence>
<dbReference type="CDD" id="cd07995">
    <property type="entry name" value="TPK"/>
    <property type="match status" value="1"/>
</dbReference>
<dbReference type="AlphaFoldDB" id="A0A437SXI6"/>
<keyword evidence="1 7" id="KW-0808">Transferase</keyword>
<dbReference type="EC" id="2.7.6.2" evidence="5"/>
<proteinExistence type="predicted"/>
<dbReference type="NCBIfam" id="TIGR01378">
    <property type="entry name" value="thi_PPkinase"/>
    <property type="match status" value="1"/>
</dbReference>
<evidence type="ECO:0000256" key="5">
    <source>
        <dbReference type="NCBIfam" id="TIGR01378"/>
    </source>
</evidence>
<keyword evidence="3 7" id="KW-0418">Kinase</keyword>
<keyword evidence="8" id="KW-1185">Reference proteome</keyword>
<name>A0A437SXI6_9LACO</name>
<evidence type="ECO:0000313" key="7">
    <source>
        <dbReference type="EMBL" id="RVU71644.1"/>
    </source>
</evidence>
<reference evidence="7 8" key="1">
    <citation type="submission" date="2018-12" db="EMBL/GenBank/DDBJ databases">
        <authorList>
            <person name="Meng J."/>
        </authorList>
    </citation>
    <scope>NUCLEOTIDE SEQUENCE [LARGE SCALE GENOMIC DNA]</scope>
    <source>
        <strain evidence="7 8">HT111-2</strain>
    </source>
</reference>
<dbReference type="RefSeq" id="WP_103660970.1">
    <property type="nucleotide sequence ID" value="NZ_ML136872.1"/>
</dbReference>
<gene>
    <name evidence="7" type="ORF">EJK17_01340</name>
</gene>
<evidence type="ECO:0000256" key="3">
    <source>
        <dbReference type="ARBA" id="ARBA00022777"/>
    </source>
</evidence>
<evidence type="ECO:0000256" key="1">
    <source>
        <dbReference type="ARBA" id="ARBA00022679"/>
    </source>
</evidence>
<accession>A0A437SXI6</accession>
<dbReference type="GO" id="GO:0009229">
    <property type="term" value="P:thiamine diphosphate biosynthetic process"/>
    <property type="evidence" value="ECO:0007669"/>
    <property type="project" value="InterPro"/>
</dbReference>
<dbReference type="InterPro" id="IPR007373">
    <property type="entry name" value="Thiamin_PyroPKinase_B1-bd"/>
</dbReference>
<dbReference type="Pfam" id="PF04263">
    <property type="entry name" value="TPK_catalytic"/>
    <property type="match status" value="1"/>
</dbReference>
<dbReference type="GO" id="GO:0016301">
    <property type="term" value="F:kinase activity"/>
    <property type="evidence" value="ECO:0007669"/>
    <property type="project" value="UniProtKB-KW"/>
</dbReference>
<dbReference type="SMART" id="SM00983">
    <property type="entry name" value="TPK_B1_binding"/>
    <property type="match status" value="1"/>
</dbReference>
<evidence type="ECO:0000259" key="6">
    <source>
        <dbReference type="SMART" id="SM00983"/>
    </source>
</evidence>
<keyword evidence="2" id="KW-0547">Nucleotide-binding</keyword>
<dbReference type="Gene3D" id="3.40.50.10240">
    <property type="entry name" value="Thiamin pyrophosphokinase, catalytic domain"/>
    <property type="match status" value="1"/>
</dbReference>
<organism evidence="7 8">
    <name type="scientific">Lactobacillus xujianguonis</name>
    <dbReference type="NCBI Taxonomy" id="2495899"/>
    <lineage>
        <taxon>Bacteria</taxon>
        <taxon>Bacillati</taxon>
        <taxon>Bacillota</taxon>
        <taxon>Bacilli</taxon>
        <taxon>Lactobacillales</taxon>
        <taxon>Lactobacillaceae</taxon>
        <taxon>Lactobacillus</taxon>
    </lineage>
</organism>
<protein>
    <recommendedName>
        <fullName evidence="5">Thiamine diphosphokinase</fullName>
        <ecNumber evidence="5">2.7.6.2</ecNumber>
    </recommendedName>
</protein>
<sequence>MKAYALLGGPTDLWPEDIKKRFLKAKYAHDLVVGVDRGSLYLEELGIVPDLAVGDFDSLKPKDLSRIESNVPDIRYSNPIKDWTDSELMLQTVFDDYHVTQLTILGATGGRIDHFLINLLMLLNQAIRQFAERVTILDQQNKILFFNPGQHSLQQDLTYPYIGFAGLTGVKNFSIKHARYELDNFSANYPRVFSSNEFLPHQPEFEISFDEGMIAAIYSKDINRFHNL</sequence>
<dbReference type="Pfam" id="PF04265">
    <property type="entry name" value="TPK_B1_binding"/>
    <property type="match status" value="1"/>
</dbReference>
<evidence type="ECO:0000256" key="4">
    <source>
        <dbReference type="ARBA" id="ARBA00022840"/>
    </source>
</evidence>
<evidence type="ECO:0000256" key="2">
    <source>
        <dbReference type="ARBA" id="ARBA00022741"/>
    </source>
</evidence>
<feature type="domain" description="Thiamin pyrophosphokinase thiamin-binding" evidence="6">
    <location>
        <begin position="149"/>
        <end position="215"/>
    </location>
</feature>
<dbReference type="PANTHER" id="PTHR41299:SF1">
    <property type="entry name" value="THIAMINE PYROPHOSPHOKINASE"/>
    <property type="match status" value="1"/>
</dbReference>
<dbReference type="GO" id="GO:0030975">
    <property type="term" value="F:thiamine binding"/>
    <property type="evidence" value="ECO:0007669"/>
    <property type="project" value="InterPro"/>
</dbReference>
<dbReference type="SUPFAM" id="SSF63999">
    <property type="entry name" value="Thiamin pyrophosphokinase, catalytic domain"/>
    <property type="match status" value="1"/>
</dbReference>
<dbReference type="InterPro" id="IPR007371">
    <property type="entry name" value="TPK_catalytic"/>
</dbReference>
<keyword evidence="4" id="KW-0067">ATP-binding</keyword>
<dbReference type="InterPro" id="IPR053149">
    <property type="entry name" value="TPK"/>
</dbReference>
<dbReference type="InterPro" id="IPR006282">
    <property type="entry name" value="Thi_PPkinase"/>
</dbReference>
<dbReference type="InterPro" id="IPR036759">
    <property type="entry name" value="TPK_catalytic_sf"/>
</dbReference>
<dbReference type="GO" id="GO:0006772">
    <property type="term" value="P:thiamine metabolic process"/>
    <property type="evidence" value="ECO:0007669"/>
    <property type="project" value="UniProtKB-UniRule"/>
</dbReference>